<dbReference type="PROSITE" id="PS00397">
    <property type="entry name" value="RECOMBINASES_1"/>
    <property type="match status" value="1"/>
</dbReference>
<dbReference type="InterPro" id="IPR036162">
    <property type="entry name" value="Resolvase-like_N_sf"/>
</dbReference>
<dbReference type="InterPro" id="IPR006119">
    <property type="entry name" value="Resolv_N"/>
</dbReference>
<evidence type="ECO:0000259" key="7">
    <source>
        <dbReference type="PROSITE" id="PS51736"/>
    </source>
</evidence>
<comment type="caution">
    <text evidence="8">The sequence shown here is derived from an EMBL/GenBank/DDBJ whole genome shotgun (WGS) entry which is preliminary data.</text>
</comment>
<dbReference type="CDD" id="cd03768">
    <property type="entry name" value="SR_ResInv"/>
    <property type="match status" value="1"/>
</dbReference>
<dbReference type="SUPFAM" id="SSF53041">
    <property type="entry name" value="Resolvase-like"/>
    <property type="match status" value="1"/>
</dbReference>
<dbReference type="PANTHER" id="PTHR30461:SF26">
    <property type="entry name" value="RESOLVASE HOMOLOG YNEB"/>
    <property type="match status" value="1"/>
</dbReference>
<reference evidence="8" key="1">
    <citation type="submission" date="2023-03" db="EMBL/GenBank/DDBJ databases">
        <authorList>
            <person name="Shen W."/>
            <person name="Cai J."/>
        </authorList>
    </citation>
    <scope>NUCLEOTIDE SEQUENCE</scope>
    <source>
        <strain evidence="8">K72-2</strain>
    </source>
</reference>
<evidence type="ECO:0000256" key="4">
    <source>
        <dbReference type="ARBA" id="ARBA00023172"/>
    </source>
</evidence>
<dbReference type="Gene3D" id="3.40.50.1390">
    <property type="entry name" value="Resolvase, N-terminal catalytic domain"/>
    <property type="match status" value="1"/>
</dbReference>
<feature type="domain" description="Resolvase/invertase-type recombinase catalytic" evidence="7">
    <location>
        <begin position="2"/>
        <end position="137"/>
    </location>
</feature>
<evidence type="ECO:0000256" key="5">
    <source>
        <dbReference type="PIRSR" id="PIRSR606118-50"/>
    </source>
</evidence>
<gene>
    <name evidence="8" type="ORF">P7I32_16185</name>
</gene>
<evidence type="ECO:0000256" key="3">
    <source>
        <dbReference type="ARBA" id="ARBA00023125"/>
    </source>
</evidence>
<evidence type="ECO:0000256" key="6">
    <source>
        <dbReference type="PROSITE-ProRule" id="PRU10137"/>
    </source>
</evidence>
<dbReference type="GO" id="GO:0003677">
    <property type="term" value="F:DNA binding"/>
    <property type="evidence" value="ECO:0007669"/>
    <property type="project" value="UniProtKB-KW"/>
</dbReference>
<evidence type="ECO:0000313" key="8">
    <source>
        <dbReference type="EMBL" id="MDT2966120.1"/>
    </source>
</evidence>
<dbReference type="RefSeq" id="WP_010723019.1">
    <property type="nucleotide sequence ID" value="NZ_BAAAXK010000010.1"/>
</dbReference>
<dbReference type="Pfam" id="PF00239">
    <property type="entry name" value="Resolvase"/>
    <property type="match status" value="1"/>
</dbReference>
<evidence type="ECO:0000256" key="1">
    <source>
        <dbReference type="ARBA" id="ARBA00009913"/>
    </source>
</evidence>
<dbReference type="Gene3D" id="1.10.10.60">
    <property type="entry name" value="Homeodomain-like"/>
    <property type="match status" value="1"/>
</dbReference>
<dbReference type="InterPro" id="IPR006118">
    <property type="entry name" value="Recombinase_CS"/>
</dbReference>
<keyword evidence="2" id="KW-0229">DNA integration</keyword>
<dbReference type="PANTHER" id="PTHR30461">
    <property type="entry name" value="DNA-INVERTASE FROM LAMBDOID PROPHAGE"/>
    <property type="match status" value="1"/>
</dbReference>
<dbReference type="EMBL" id="JARQDV010000018">
    <property type="protein sequence ID" value="MDT2966120.1"/>
    <property type="molecule type" value="Genomic_DNA"/>
</dbReference>
<keyword evidence="3" id="KW-0238">DNA-binding</keyword>
<dbReference type="GO" id="GO:0000150">
    <property type="term" value="F:DNA strand exchange activity"/>
    <property type="evidence" value="ECO:0007669"/>
    <property type="project" value="InterPro"/>
</dbReference>
<accession>A0AAW8UUL7</accession>
<name>A0AAW8UUL7_ENTCA</name>
<comment type="similarity">
    <text evidence="1">Belongs to the site-specific recombinase resolvase family.</text>
</comment>
<protein>
    <submittedName>
        <fullName evidence="8">Recombinase family protein</fullName>
    </submittedName>
</protein>
<proteinExistence type="inferred from homology"/>
<evidence type="ECO:0000256" key="2">
    <source>
        <dbReference type="ARBA" id="ARBA00022908"/>
    </source>
</evidence>
<dbReference type="PROSITE" id="PS51736">
    <property type="entry name" value="RECOMBINASES_3"/>
    <property type="match status" value="1"/>
</dbReference>
<keyword evidence="4" id="KW-0233">DNA recombination</keyword>
<dbReference type="AlphaFoldDB" id="A0AAW8UUL7"/>
<dbReference type="GO" id="GO:0015074">
    <property type="term" value="P:DNA integration"/>
    <property type="evidence" value="ECO:0007669"/>
    <property type="project" value="UniProtKB-KW"/>
</dbReference>
<feature type="active site" description="O-(5'-phospho-DNA)-serine intermediate" evidence="5 6">
    <location>
        <position position="10"/>
    </location>
</feature>
<sequence>MTKYGYARVSTASQSTKEQIQQLLENGVEKKNIFSEKFTGTKRDRPKFNQLLDSLKPGDEIVVTKLDRFARNTREALEIIEPLLDDNVTIKVLNLGSIENTSMGRMIVRTLLSVAEMERDMIVERTQEGKMFAKKNNPNFKEGRPKATITPKKRHAYELLISGKSYKEVESITGFSRSTLFRIKKKIEEGEVAMEGTADER</sequence>
<dbReference type="InterPro" id="IPR050639">
    <property type="entry name" value="SSR_resolvase"/>
</dbReference>
<organism evidence="8 9">
    <name type="scientific">Enterococcus casseliflavus</name>
    <name type="common">Enterococcus flavescens</name>
    <dbReference type="NCBI Taxonomy" id="37734"/>
    <lineage>
        <taxon>Bacteria</taxon>
        <taxon>Bacillati</taxon>
        <taxon>Bacillota</taxon>
        <taxon>Bacilli</taxon>
        <taxon>Lactobacillales</taxon>
        <taxon>Enterococcaceae</taxon>
        <taxon>Enterococcus</taxon>
    </lineage>
</organism>
<dbReference type="Proteomes" id="UP001268896">
    <property type="component" value="Unassembled WGS sequence"/>
</dbReference>
<dbReference type="SMART" id="SM00857">
    <property type="entry name" value="Resolvase"/>
    <property type="match status" value="1"/>
</dbReference>
<evidence type="ECO:0000313" key="9">
    <source>
        <dbReference type="Proteomes" id="UP001268896"/>
    </source>
</evidence>